<comment type="similarity">
    <text evidence="2">Belongs to the 2H phosphoesterase superfamily. ThpR family.</text>
</comment>
<evidence type="ECO:0000313" key="4">
    <source>
        <dbReference type="Proteomes" id="UP001595961"/>
    </source>
</evidence>
<dbReference type="InterPro" id="IPR004175">
    <property type="entry name" value="RNA_CPDase"/>
</dbReference>
<dbReference type="RefSeq" id="WP_266151732.1">
    <property type="nucleotide sequence ID" value="NZ_CP064028.1"/>
</dbReference>
<dbReference type="Proteomes" id="UP001595961">
    <property type="component" value="Unassembled WGS sequence"/>
</dbReference>
<dbReference type="EC" id="3.1.4.58" evidence="2"/>
<dbReference type="GO" id="GO:0016874">
    <property type="term" value="F:ligase activity"/>
    <property type="evidence" value="ECO:0007669"/>
    <property type="project" value="UniProtKB-KW"/>
</dbReference>
<feature type="active site" description="Proton acceptor" evidence="2">
    <location>
        <position position="154"/>
    </location>
</feature>
<dbReference type="InterPro" id="IPR009097">
    <property type="entry name" value="Cyclic_Pdiesterase"/>
</dbReference>
<protein>
    <recommendedName>
        <fullName evidence="2">RNA 2',3'-cyclic phosphodiesterase</fullName>
        <shortName evidence="2">RNA 2',3'-CPDase</shortName>
        <ecNumber evidence="2">3.1.4.58</ecNumber>
    </recommendedName>
</protein>
<name>A0ABV9C496_9GAMM</name>
<feature type="short sequence motif" description="HXTX 2" evidence="2">
    <location>
        <begin position="154"/>
        <end position="157"/>
    </location>
</feature>
<evidence type="ECO:0000313" key="3">
    <source>
        <dbReference type="EMBL" id="MFC4527758.1"/>
    </source>
</evidence>
<reference evidence="4" key="1">
    <citation type="journal article" date="2019" name="Int. J. Syst. Evol. Microbiol.">
        <title>The Global Catalogue of Microorganisms (GCM) 10K type strain sequencing project: providing services to taxonomists for standard genome sequencing and annotation.</title>
        <authorList>
            <consortium name="The Broad Institute Genomics Platform"/>
            <consortium name="The Broad Institute Genome Sequencing Center for Infectious Disease"/>
            <person name="Wu L."/>
            <person name="Ma J."/>
        </authorList>
    </citation>
    <scope>NUCLEOTIDE SEQUENCE [LARGE SCALE GENOMIC DNA]</scope>
    <source>
        <strain evidence="4">CCM 4481</strain>
    </source>
</reference>
<dbReference type="SUPFAM" id="SSF55144">
    <property type="entry name" value="LigT-like"/>
    <property type="match status" value="1"/>
</dbReference>
<comment type="caution">
    <text evidence="3">The sequence shown here is derived from an EMBL/GenBank/DDBJ whole genome shotgun (WGS) entry which is preliminary data.</text>
</comment>
<keyword evidence="4" id="KW-1185">Reference proteome</keyword>
<dbReference type="HAMAP" id="MF_01940">
    <property type="entry name" value="RNA_CPDase"/>
    <property type="match status" value="1"/>
</dbReference>
<proteinExistence type="inferred from homology"/>
<keyword evidence="3" id="KW-0436">Ligase</keyword>
<gene>
    <name evidence="3" type="ORF">ACFO5W_14035</name>
</gene>
<organism evidence="3 4">
    <name type="scientific">Dyella halodurans</name>
    <dbReference type="NCBI Taxonomy" id="1920171"/>
    <lineage>
        <taxon>Bacteria</taxon>
        <taxon>Pseudomonadati</taxon>
        <taxon>Pseudomonadota</taxon>
        <taxon>Gammaproteobacteria</taxon>
        <taxon>Lysobacterales</taxon>
        <taxon>Rhodanobacteraceae</taxon>
        <taxon>Dyella</taxon>
    </lineage>
</organism>
<keyword evidence="1 2" id="KW-0378">Hydrolase</keyword>
<comment type="function">
    <text evidence="2">Hydrolyzes RNA 2',3'-cyclic phosphodiester to an RNA 2'-phosphomonoester.</text>
</comment>
<comment type="catalytic activity">
    <reaction evidence="2">
        <text>a 3'-end 2',3'-cyclophospho-ribonucleotide-RNA + H2O = a 3'-end 2'-phospho-ribonucleotide-RNA + H(+)</text>
        <dbReference type="Rhea" id="RHEA:11828"/>
        <dbReference type="Rhea" id="RHEA-COMP:10464"/>
        <dbReference type="Rhea" id="RHEA-COMP:17353"/>
        <dbReference type="ChEBI" id="CHEBI:15377"/>
        <dbReference type="ChEBI" id="CHEBI:15378"/>
        <dbReference type="ChEBI" id="CHEBI:83064"/>
        <dbReference type="ChEBI" id="CHEBI:173113"/>
        <dbReference type="EC" id="3.1.4.58"/>
    </reaction>
</comment>
<dbReference type="PANTHER" id="PTHR35561">
    <property type="entry name" value="RNA 2',3'-CYCLIC PHOSPHODIESTERASE"/>
    <property type="match status" value="1"/>
</dbReference>
<accession>A0ABV9C496</accession>
<dbReference type="PANTHER" id="PTHR35561:SF1">
    <property type="entry name" value="RNA 2',3'-CYCLIC PHOSPHODIESTERASE"/>
    <property type="match status" value="1"/>
</dbReference>
<dbReference type="Gene3D" id="3.90.1140.10">
    <property type="entry name" value="Cyclic phosphodiesterase"/>
    <property type="match status" value="1"/>
</dbReference>
<evidence type="ECO:0000256" key="1">
    <source>
        <dbReference type="ARBA" id="ARBA00022801"/>
    </source>
</evidence>
<dbReference type="EMBL" id="JBHSGA010000017">
    <property type="protein sequence ID" value="MFC4527758.1"/>
    <property type="molecule type" value="Genomic_DNA"/>
</dbReference>
<dbReference type="Pfam" id="PF13563">
    <property type="entry name" value="2_5_RNA_ligase2"/>
    <property type="match status" value="1"/>
</dbReference>
<feature type="active site" description="Proton donor" evidence="2">
    <location>
        <position position="67"/>
    </location>
</feature>
<sequence>MGSRRSSPSDSQADLLGGGSTEAAAIHRLFFALLPGEAVCGHVERAAREVVATQHLRARLIRPSRYHATLHFLGDHPLLRSDIVTAAIGAAGKVHCAPFELVLDHAAGFHGREPPCVLRCSNVPSALQTLWQDLRQSLLLAGLGAQLSRNFTPHVTFAYSRGAVPQPAPIGPITWRVEGFALLHSVVGGGEYRTLDAWRFSAL</sequence>
<feature type="short sequence motif" description="HXTX 1" evidence="2">
    <location>
        <begin position="67"/>
        <end position="70"/>
    </location>
</feature>
<evidence type="ECO:0000256" key="2">
    <source>
        <dbReference type="HAMAP-Rule" id="MF_01940"/>
    </source>
</evidence>